<dbReference type="Proteomes" id="UP000235739">
    <property type="component" value="Unassembled WGS sequence"/>
</dbReference>
<dbReference type="AlphaFoldDB" id="A0A2N7RXB3"/>
<organism evidence="1 2">
    <name type="scientific">Glutamicibacter arilaitensis</name>
    <dbReference type="NCBI Taxonomy" id="256701"/>
    <lineage>
        <taxon>Bacteria</taxon>
        <taxon>Bacillati</taxon>
        <taxon>Actinomycetota</taxon>
        <taxon>Actinomycetes</taxon>
        <taxon>Micrococcales</taxon>
        <taxon>Micrococcaceae</taxon>
        <taxon>Glutamicibacter</taxon>
    </lineage>
</organism>
<evidence type="ECO:0000313" key="2">
    <source>
        <dbReference type="Proteomes" id="UP000235739"/>
    </source>
</evidence>
<sequence>MQSVYSAFLDESSALRSENRQEYLVCAAIIPQESAEEIRESLLPLRLKGQIKLHWSDEDESRRRKIVSTIAELTPMTAVVTHISQPQKKTEHFRRKCLETIYYELCGMGIHQLTCESRTESQNKKDIAHLLTLRQRKLVLPQFDISHCRGGDDPLLWIPDVFLGAINARHKGVNEHYEALKDFVVYDAVTEGSLLNSERP</sequence>
<name>A0A2N7RXB3_9MICC</name>
<evidence type="ECO:0000313" key="1">
    <source>
        <dbReference type="EMBL" id="PMQ18527.1"/>
    </source>
</evidence>
<protein>
    <recommendedName>
        <fullName evidence="3">DUF3800 domain-containing protein</fullName>
    </recommendedName>
</protein>
<gene>
    <name evidence="1" type="ORF">CIK84_18905</name>
</gene>
<evidence type="ECO:0008006" key="3">
    <source>
        <dbReference type="Google" id="ProtNLM"/>
    </source>
</evidence>
<comment type="caution">
    <text evidence="1">The sequence shown here is derived from an EMBL/GenBank/DDBJ whole genome shotgun (WGS) entry which is preliminary data.</text>
</comment>
<proteinExistence type="predicted"/>
<dbReference type="EMBL" id="PNQX01000007">
    <property type="protein sequence ID" value="PMQ18527.1"/>
    <property type="molecule type" value="Genomic_DNA"/>
</dbReference>
<accession>A0A2N7RXB3</accession>
<reference evidence="1 2" key="1">
    <citation type="journal article" date="2017" name="Elife">
        <title>Extensive horizontal gene transfer in cheese-associated bacteria.</title>
        <authorList>
            <person name="Bonham K.S."/>
            <person name="Wolfe B.E."/>
            <person name="Dutton R.J."/>
        </authorList>
    </citation>
    <scope>NUCLEOTIDE SEQUENCE [LARGE SCALE GENOMIC DNA]</scope>
    <source>
        <strain evidence="1 2">JB182</strain>
    </source>
</reference>